<evidence type="ECO:0000256" key="3">
    <source>
        <dbReference type="SAM" id="SignalP"/>
    </source>
</evidence>
<dbReference type="PANTHER" id="PTHR24369">
    <property type="entry name" value="ANTIGEN BSP, PUTATIVE-RELATED"/>
    <property type="match status" value="1"/>
</dbReference>
<dbReference type="STRING" id="409849.ENSPMGP00000016720"/>
<evidence type="ECO:0000313" key="5">
    <source>
        <dbReference type="Proteomes" id="UP000261520"/>
    </source>
</evidence>
<keyword evidence="3" id="KW-0732">Signal</keyword>
<keyword evidence="1" id="KW-0433">Leucine-rich repeat</keyword>
<organism evidence="4 5">
    <name type="scientific">Periophthalmus magnuspinnatus</name>
    <dbReference type="NCBI Taxonomy" id="409849"/>
    <lineage>
        <taxon>Eukaryota</taxon>
        <taxon>Metazoa</taxon>
        <taxon>Chordata</taxon>
        <taxon>Craniata</taxon>
        <taxon>Vertebrata</taxon>
        <taxon>Euteleostomi</taxon>
        <taxon>Actinopterygii</taxon>
        <taxon>Neopterygii</taxon>
        <taxon>Teleostei</taxon>
        <taxon>Neoteleostei</taxon>
        <taxon>Acanthomorphata</taxon>
        <taxon>Gobiaria</taxon>
        <taxon>Gobiiformes</taxon>
        <taxon>Gobioidei</taxon>
        <taxon>Gobiidae</taxon>
        <taxon>Oxudercinae</taxon>
        <taxon>Periophthalmus</taxon>
    </lineage>
</organism>
<keyword evidence="2" id="KW-0677">Repeat</keyword>
<dbReference type="Ensembl" id="ENSPMGT00000017852.1">
    <property type="protein sequence ID" value="ENSPMGP00000016720.1"/>
    <property type="gene ID" value="ENSPMGG00000013715.1"/>
</dbReference>
<dbReference type="PANTHER" id="PTHR24369:SF214">
    <property type="entry name" value="GLYCOPROTEIN V PLATELET"/>
    <property type="match status" value="1"/>
</dbReference>
<dbReference type="InterPro" id="IPR032675">
    <property type="entry name" value="LRR_dom_sf"/>
</dbReference>
<dbReference type="Proteomes" id="UP000261520">
    <property type="component" value="Unplaced"/>
</dbReference>
<proteinExistence type="predicted"/>
<feature type="signal peptide" evidence="3">
    <location>
        <begin position="1"/>
        <end position="23"/>
    </location>
</feature>
<dbReference type="AlphaFoldDB" id="A0A3B4AJ55"/>
<dbReference type="InterPro" id="IPR050541">
    <property type="entry name" value="LRR_TM_domain-containing"/>
</dbReference>
<accession>A0A3B4AJ55</accession>
<name>A0A3B4AJ55_9GOBI</name>
<dbReference type="Gene3D" id="3.80.10.10">
    <property type="entry name" value="Ribonuclease Inhibitor"/>
    <property type="match status" value="1"/>
</dbReference>
<dbReference type="GO" id="GO:0005886">
    <property type="term" value="C:plasma membrane"/>
    <property type="evidence" value="ECO:0007669"/>
    <property type="project" value="TreeGrafter"/>
</dbReference>
<evidence type="ECO:0008006" key="6">
    <source>
        <dbReference type="Google" id="ProtNLM"/>
    </source>
</evidence>
<keyword evidence="5" id="KW-1185">Reference proteome</keyword>
<reference evidence="4" key="1">
    <citation type="submission" date="2025-08" db="UniProtKB">
        <authorList>
            <consortium name="Ensembl"/>
        </authorList>
    </citation>
    <scope>IDENTIFICATION</scope>
</reference>
<sequence length="307" mass="35402">MSKLLLISTLLLFLALEWSSSQSDCPYRCQCFSPVQVLCADERMSSLPRNMSHQVREFILMTSSVSYLFSNTLEDSPQLSKLIFLNNAIRSIHAHSFNHLTHLEVLEISGNPWLENLYLGTFSKQHNLTKLMLNYNRFKTVLSGMFGSLRKLDTLQMKEGLMDTFSMNYMLRLHGNPWKCDCGLWYLHDWILRNEQSVDMLDRTLCEKNSVDVRNCLLQVSGDAVIIKCKVETCLPLTVKVQLQDEQGNVKEHVVRNEWAQSDHKQLFTLLVTYGTLHGYYAVGVDLDFFFFFFADTNICLAVVVNN</sequence>
<protein>
    <recommendedName>
        <fullName evidence="6">LRRCT domain-containing protein</fullName>
    </recommendedName>
</protein>
<evidence type="ECO:0000313" key="4">
    <source>
        <dbReference type="Ensembl" id="ENSPMGP00000016720.1"/>
    </source>
</evidence>
<evidence type="ECO:0000256" key="2">
    <source>
        <dbReference type="ARBA" id="ARBA00022737"/>
    </source>
</evidence>
<dbReference type="SUPFAM" id="SSF52058">
    <property type="entry name" value="L domain-like"/>
    <property type="match status" value="1"/>
</dbReference>
<reference evidence="4" key="2">
    <citation type="submission" date="2025-09" db="UniProtKB">
        <authorList>
            <consortium name="Ensembl"/>
        </authorList>
    </citation>
    <scope>IDENTIFICATION</scope>
</reference>
<feature type="chain" id="PRO_5017350968" description="LRRCT domain-containing protein" evidence="3">
    <location>
        <begin position="24"/>
        <end position="307"/>
    </location>
</feature>
<evidence type="ECO:0000256" key="1">
    <source>
        <dbReference type="ARBA" id="ARBA00022614"/>
    </source>
</evidence>